<evidence type="ECO:0000313" key="2">
    <source>
        <dbReference type="Proteomes" id="UP000319103"/>
    </source>
</evidence>
<accession>A0A540WE41</accession>
<proteinExistence type="predicted"/>
<dbReference type="AlphaFoldDB" id="A0A540WE41"/>
<dbReference type="EMBL" id="VIGB01000003">
    <property type="protein sequence ID" value="TQF07157.1"/>
    <property type="molecule type" value="Genomic_DNA"/>
</dbReference>
<reference evidence="1 2" key="1">
    <citation type="submission" date="2019-06" db="EMBL/GenBank/DDBJ databases">
        <title>Description of Kitasatospora acidophila sp. nov. isolated from pine grove soil, and reclassification of Streptomyces novaecaesareae to Kitasatospora novaeceasareae comb. nov.</title>
        <authorList>
            <person name="Kim M.J."/>
        </authorList>
    </citation>
    <scope>NUCLEOTIDE SEQUENCE [LARGE SCALE GENOMIC DNA]</scope>
    <source>
        <strain evidence="1 2">MMS16-CNU292</strain>
    </source>
</reference>
<keyword evidence="2" id="KW-1185">Reference proteome</keyword>
<name>A0A540WE41_9ACTN</name>
<comment type="caution">
    <text evidence="1">The sequence shown here is derived from an EMBL/GenBank/DDBJ whole genome shotgun (WGS) entry which is preliminary data.</text>
</comment>
<evidence type="ECO:0000313" key="1">
    <source>
        <dbReference type="EMBL" id="TQF07157.1"/>
    </source>
</evidence>
<dbReference type="OrthoDB" id="4321441at2"/>
<sequence>MARLTAAPAPYPSEHEQAGHELDLAIALVLNAPQAGRSLERLVNSDRIHPEGALVFACLLAVTGRLDPAQFWWQFAAGSGSHTAANLLHLHHLRLGEPRDAAYWRAQAEQLAQAPRRTVHSRLAGPALLPDEVRHDLLARCHEGLDARLPTALEAVINRLCVAADDEDYGEIPQPSTALSTDLAAG</sequence>
<gene>
    <name evidence="1" type="ORF">E6W39_05505</name>
</gene>
<protein>
    <submittedName>
        <fullName evidence="1">Uncharacterized protein</fullName>
    </submittedName>
</protein>
<organism evidence="1 2">
    <name type="scientific">Kitasatospora acidiphila</name>
    <dbReference type="NCBI Taxonomy" id="2567942"/>
    <lineage>
        <taxon>Bacteria</taxon>
        <taxon>Bacillati</taxon>
        <taxon>Actinomycetota</taxon>
        <taxon>Actinomycetes</taxon>
        <taxon>Kitasatosporales</taxon>
        <taxon>Streptomycetaceae</taxon>
        <taxon>Kitasatospora</taxon>
    </lineage>
</organism>
<dbReference type="Proteomes" id="UP000319103">
    <property type="component" value="Unassembled WGS sequence"/>
</dbReference>